<protein>
    <submittedName>
        <fullName evidence="2">Uncharacterized protein</fullName>
    </submittedName>
</protein>
<gene>
    <name evidence="2" type="ORF">EHS24_002409</name>
</gene>
<dbReference type="Proteomes" id="UP000279236">
    <property type="component" value="Unassembled WGS sequence"/>
</dbReference>
<dbReference type="GeneID" id="39586952"/>
<comment type="caution">
    <text evidence="2">The sequence shown here is derived from an EMBL/GenBank/DDBJ whole genome shotgun (WGS) entry which is preliminary data.</text>
</comment>
<evidence type="ECO:0000313" key="2">
    <source>
        <dbReference type="EMBL" id="RSH78680.1"/>
    </source>
</evidence>
<feature type="compositionally biased region" description="Polar residues" evidence="1">
    <location>
        <begin position="104"/>
        <end position="114"/>
    </location>
</feature>
<organism evidence="2 3">
    <name type="scientific">Apiotrichum porosum</name>
    <dbReference type="NCBI Taxonomy" id="105984"/>
    <lineage>
        <taxon>Eukaryota</taxon>
        <taxon>Fungi</taxon>
        <taxon>Dikarya</taxon>
        <taxon>Basidiomycota</taxon>
        <taxon>Agaricomycotina</taxon>
        <taxon>Tremellomycetes</taxon>
        <taxon>Trichosporonales</taxon>
        <taxon>Trichosporonaceae</taxon>
        <taxon>Apiotrichum</taxon>
    </lineage>
</organism>
<feature type="region of interest" description="Disordered" evidence="1">
    <location>
        <begin position="74"/>
        <end position="127"/>
    </location>
</feature>
<proteinExistence type="predicted"/>
<dbReference type="AlphaFoldDB" id="A0A427XII4"/>
<dbReference type="RefSeq" id="XP_028473827.1">
    <property type="nucleotide sequence ID" value="XM_028618149.1"/>
</dbReference>
<name>A0A427XII4_9TREE</name>
<accession>A0A427XII4</accession>
<reference evidence="2 3" key="1">
    <citation type="submission" date="2018-11" db="EMBL/GenBank/DDBJ databases">
        <title>Genome sequence of Apiotrichum porosum DSM 27194.</title>
        <authorList>
            <person name="Aliyu H."/>
            <person name="Gorte O."/>
            <person name="Ochsenreither K."/>
        </authorList>
    </citation>
    <scope>NUCLEOTIDE SEQUENCE [LARGE SCALE GENOMIC DNA]</scope>
    <source>
        <strain evidence="2 3">DSM 27194</strain>
    </source>
</reference>
<keyword evidence="3" id="KW-1185">Reference proteome</keyword>
<sequence>MLRLCTTRPVWFKPGKPRKPRPVSLFTLEPWSLKDLQRPVTLFGQIILDVHCSGYIDTDFDEERRGSVLSSIAHDYAETHSPAPPARVYGYGKEKDRPAPEQASPLQARSTNAGMLTGQDDSPAGNPQIVYFARRTRPLLVPLRFETSHAQGASKVSCN</sequence>
<evidence type="ECO:0000256" key="1">
    <source>
        <dbReference type="SAM" id="MobiDB-lite"/>
    </source>
</evidence>
<dbReference type="EMBL" id="RSCE01000012">
    <property type="protein sequence ID" value="RSH78680.1"/>
    <property type="molecule type" value="Genomic_DNA"/>
</dbReference>
<evidence type="ECO:0000313" key="3">
    <source>
        <dbReference type="Proteomes" id="UP000279236"/>
    </source>
</evidence>